<keyword evidence="4" id="KW-1003">Cell membrane</keyword>
<keyword evidence="3" id="KW-0813">Transport</keyword>
<dbReference type="InterPro" id="IPR000515">
    <property type="entry name" value="MetI-like"/>
</dbReference>
<keyword evidence="6 8" id="KW-1133">Transmembrane helix</keyword>
<organism evidence="10 11">
    <name type="scientific">Magnetospirillum fulvum MGU-K5</name>
    <dbReference type="NCBI Taxonomy" id="1316936"/>
    <lineage>
        <taxon>Bacteria</taxon>
        <taxon>Pseudomonadati</taxon>
        <taxon>Pseudomonadota</taxon>
        <taxon>Alphaproteobacteria</taxon>
        <taxon>Rhodospirillales</taxon>
        <taxon>Rhodospirillaceae</taxon>
        <taxon>Magnetospirillum</taxon>
    </lineage>
</organism>
<dbReference type="GO" id="GO:0005886">
    <property type="term" value="C:plasma membrane"/>
    <property type="evidence" value="ECO:0007669"/>
    <property type="project" value="UniProtKB-SubCell"/>
</dbReference>
<dbReference type="PANTHER" id="PTHR43848:SF2">
    <property type="entry name" value="PUTRESCINE TRANSPORT SYSTEM PERMEASE PROTEIN POTI"/>
    <property type="match status" value="1"/>
</dbReference>
<keyword evidence="7 8" id="KW-0472">Membrane</keyword>
<evidence type="ECO:0000256" key="2">
    <source>
        <dbReference type="ARBA" id="ARBA00007069"/>
    </source>
</evidence>
<comment type="similarity">
    <text evidence="2">Belongs to the binding-protein-dependent transport system permease family. CysTW subfamily.</text>
</comment>
<evidence type="ECO:0000256" key="1">
    <source>
        <dbReference type="ARBA" id="ARBA00004651"/>
    </source>
</evidence>
<accession>S9TD83</accession>
<feature type="non-terminal residue" evidence="10">
    <location>
        <position position="116"/>
    </location>
</feature>
<evidence type="ECO:0000313" key="11">
    <source>
        <dbReference type="Proteomes" id="UP000015350"/>
    </source>
</evidence>
<keyword evidence="5 8" id="KW-0812">Transmembrane</keyword>
<reference evidence="10 11" key="1">
    <citation type="submission" date="2013-04" db="EMBL/GenBank/DDBJ databases">
        <authorList>
            <person name="Kuznetsov B."/>
            <person name="Ivanovsky R."/>
        </authorList>
    </citation>
    <scope>NUCLEOTIDE SEQUENCE [LARGE SCALE GENOMIC DNA]</scope>
    <source>
        <strain evidence="10 11">MGU-K5</strain>
    </source>
</reference>
<proteinExistence type="inferred from homology"/>
<name>S9TD83_MAGFU</name>
<evidence type="ECO:0000256" key="3">
    <source>
        <dbReference type="ARBA" id="ARBA00022448"/>
    </source>
</evidence>
<sequence>MSSTGWGRNRALALYGLLSLAYAFLYVPIVVMIIYSFNASRLVTVWGGFSFKWYGELLQDEKVLDAAWLSLQVAVANATIATILGTLAAVVLVRFRRFRGRTLFTGMIAAPLVMPE</sequence>
<dbReference type="AlphaFoldDB" id="S9TD83"/>
<comment type="subcellular location">
    <subcellularLocation>
        <location evidence="1">Cell membrane</location>
        <topology evidence="1">Multi-pass membrane protein</topology>
    </subcellularLocation>
</comment>
<dbReference type="Proteomes" id="UP000015350">
    <property type="component" value="Unassembled WGS sequence"/>
</dbReference>
<feature type="domain" description="ABC transmembrane type-1" evidence="9">
    <location>
        <begin position="67"/>
        <end position="116"/>
    </location>
</feature>
<gene>
    <name evidence="10" type="ORF">K678_17416</name>
</gene>
<dbReference type="eggNOG" id="COG1177">
    <property type="taxonomic scope" value="Bacteria"/>
</dbReference>
<dbReference type="SUPFAM" id="SSF161098">
    <property type="entry name" value="MetI-like"/>
    <property type="match status" value="1"/>
</dbReference>
<dbReference type="STRING" id="1316936.K678_17416"/>
<feature type="transmembrane region" description="Helical" evidence="8">
    <location>
        <begin position="66"/>
        <end position="93"/>
    </location>
</feature>
<comment type="caution">
    <text evidence="10">The sequence shown here is derived from an EMBL/GenBank/DDBJ whole genome shotgun (WGS) entry which is preliminary data.</text>
</comment>
<evidence type="ECO:0000256" key="7">
    <source>
        <dbReference type="ARBA" id="ARBA00023136"/>
    </source>
</evidence>
<dbReference type="EMBL" id="AQPH01000140">
    <property type="protein sequence ID" value="EPY00176.1"/>
    <property type="molecule type" value="Genomic_DNA"/>
</dbReference>
<dbReference type="Gene3D" id="1.10.3720.10">
    <property type="entry name" value="MetI-like"/>
    <property type="match status" value="1"/>
</dbReference>
<feature type="transmembrane region" description="Helical" evidence="8">
    <location>
        <begin position="12"/>
        <end position="37"/>
    </location>
</feature>
<evidence type="ECO:0000256" key="5">
    <source>
        <dbReference type="ARBA" id="ARBA00022692"/>
    </source>
</evidence>
<dbReference type="PROSITE" id="PS50928">
    <property type="entry name" value="ABC_TM1"/>
    <property type="match status" value="1"/>
</dbReference>
<evidence type="ECO:0000259" key="9">
    <source>
        <dbReference type="PROSITE" id="PS50928"/>
    </source>
</evidence>
<protein>
    <submittedName>
        <fullName evidence="10">ABC-type spermidine/putrescine transport system</fullName>
    </submittedName>
</protein>
<evidence type="ECO:0000256" key="8">
    <source>
        <dbReference type="SAM" id="Phobius"/>
    </source>
</evidence>
<dbReference type="InterPro" id="IPR051789">
    <property type="entry name" value="Bact_Polyamine_Transport"/>
</dbReference>
<dbReference type="GO" id="GO:0055085">
    <property type="term" value="P:transmembrane transport"/>
    <property type="evidence" value="ECO:0007669"/>
    <property type="project" value="InterPro"/>
</dbReference>
<dbReference type="InterPro" id="IPR035906">
    <property type="entry name" value="MetI-like_sf"/>
</dbReference>
<evidence type="ECO:0000256" key="6">
    <source>
        <dbReference type="ARBA" id="ARBA00022989"/>
    </source>
</evidence>
<dbReference type="PANTHER" id="PTHR43848">
    <property type="entry name" value="PUTRESCINE TRANSPORT SYSTEM PERMEASE PROTEIN POTI"/>
    <property type="match status" value="1"/>
</dbReference>
<evidence type="ECO:0000256" key="4">
    <source>
        <dbReference type="ARBA" id="ARBA00022475"/>
    </source>
</evidence>
<evidence type="ECO:0000313" key="10">
    <source>
        <dbReference type="EMBL" id="EPY00176.1"/>
    </source>
</evidence>